<dbReference type="EMBL" id="VSSQ01005561">
    <property type="protein sequence ID" value="MPM29617.1"/>
    <property type="molecule type" value="Genomic_DNA"/>
</dbReference>
<protein>
    <submittedName>
        <fullName evidence="1">Uncharacterized protein</fullName>
    </submittedName>
</protein>
<evidence type="ECO:0000313" key="1">
    <source>
        <dbReference type="EMBL" id="MPM29617.1"/>
    </source>
</evidence>
<gene>
    <name evidence="1" type="ORF">SDC9_76157</name>
</gene>
<proteinExistence type="predicted"/>
<comment type="caution">
    <text evidence="1">The sequence shown here is derived from an EMBL/GenBank/DDBJ whole genome shotgun (WGS) entry which is preliminary data.</text>
</comment>
<organism evidence="1">
    <name type="scientific">bioreactor metagenome</name>
    <dbReference type="NCBI Taxonomy" id="1076179"/>
    <lineage>
        <taxon>unclassified sequences</taxon>
        <taxon>metagenomes</taxon>
        <taxon>ecological metagenomes</taxon>
    </lineage>
</organism>
<name>A0A644YMV1_9ZZZZ</name>
<dbReference type="AlphaFoldDB" id="A0A644YMV1"/>
<reference evidence="1" key="1">
    <citation type="submission" date="2019-08" db="EMBL/GenBank/DDBJ databases">
        <authorList>
            <person name="Kucharzyk K."/>
            <person name="Murdoch R.W."/>
            <person name="Higgins S."/>
            <person name="Loffler F."/>
        </authorList>
    </citation>
    <scope>NUCLEOTIDE SEQUENCE</scope>
</reference>
<sequence length="56" mass="5887">MTSSTKISCEQVRLSQTCSQSIISELHATGNDGLDFISAVCGGNAVRLLKMITAAK</sequence>
<accession>A0A644YMV1</accession>